<protein>
    <recommendedName>
        <fullName evidence="5">Glycosyl transferase family 1 domain-containing protein</fullName>
    </recommendedName>
</protein>
<dbReference type="PANTHER" id="PTHR45947">
    <property type="entry name" value="SULFOQUINOVOSYL TRANSFERASE SQD2"/>
    <property type="match status" value="1"/>
</dbReference>
<dbReference type="InterPro" id="IPR050194">
    <property type="entry name" value="Glycosyltransferase_grp1"/>
</dbReference>
<evidence type="ECO:0000259" key="1">
    <source>
        <dbReference type="Pfam" id="PF00534"/>
    </source>
</evidence>
<dbReference type="Proteomes" id="UP000070404">
    <property type="component" value="Unassembled WGS sequence"/>
</dbReference>
<proteinExistence type="predicted"/>
<evidence type="ECO:0008006" key="5">
    <source>
        <dbReference type="Google" id="ProtNLM"/>
    </source>
</evidence>
<organism evidence="3 4">
    <name type="scientific">candidate division MSBL1 archaeon SCGC-AAA382C18</name>
    <dbReference type="NCBI Taxonomy" id="1698281"/>
    <lineage>
        <taxon>Archaea</taxon>
        <taxon>Methanobacteriati</taxon>
        <taxon>Methanobacteriota</taxon>
        <taxon>candidate division MSBL1</taxon>
    </lineage>
</organism>
<sequence>MREDIMKVLITSDVFPPDIGGIQTFTYGLAKNLSYDERIEEVTVLTFGAEKIGKEKINEYLKVHRLPRSNLASQSFAFLHKLTNFEDYDILHSTTIFPAGFLTSLFSLINAEKDFFVTVFGLDVLSGLNFFKTRLPIKWTLDRSEKVLAFSNSTRDKIKKVYEEENKIITVYPGFSVPKSSNGFKDTRFEDRYLSSEDDFVVLFVGRLVERKGVDDLIRGIKELDGKEVKFLIVGDGPKRKGLETLAKKMGVKDQVHFVGKIKREKISKFYAFSDVFCMPSKFLQDKGDVEGLGLVFLEAQSYGLPVIGTESGGIPEAINDKKSGFVVPSGDPQTLAHKIRKLKENSNLYQDMSENAKQFVNKKFSWEKCVERHVRIYNDC</sequence>
<dbReference type="CDD" id="cd03801">
    <property type="entry name" value="GT4_PimA-like"/>
    <property type="match status" value="1"/>
</dbReference>
<dbReference type="Gene3D" id="3.40.50.2000">
    <property type="entry name" value="Glycogen Phosphorylase B"/>
    <property type="match status" value="2"/>
</dbReference>
<evidence type="ECO:0000313" key="3">
    <source>
        <dbReference type="EMBL" id="KXB07196.1"/>
    </source>
</evidence>
<dbReference type="EMBL" id="LHYF01000007">
    <property type="protein sequence ID" value="KXB07196.1"/>
    <property type="molecule type" value="Genomic_DNA"/>
</dbReference>
<dbReference type="GO" id="GO:0016757">
    <property type="term" value="F:glycosyltransferase activity"/>
    <property type="evidence" value="ECO:0007669"/>
    <property type="project" value="InterPro"/>
</dbReference>
<evidence type="ECO:0000259" key="2">
    <source>
        <dbReference type="Pfam" id="PF13439"/>
    </source>
</evidence>
<dbReference type="Pfam" id="PF13439">
    <property type="entry name" value="Glyco_transf_4"/>
    <property type="match status" value="1"/>
</dbReference>
<dbReference type="SUPFAM" id="SSF53756">
    <property type="entry name" value="UDP-Glycosyltransferase/glycogen phosphorylase"/>
    <property type="match status" value="1"/>
</dbReference>
<dbReference type="AlphaFoldDB" id="A0A133VL64"/>
<feature type="domain" description="Glycosyltransferase subfamily 4-like N-terminal" evidence="2">
    <location>
        <begin position="19"/>
        <end position="175"/>
    </location>
</feature>
<accession>A0A133VL64</accession>
<comment type="caution">
    <text evidence="3">The sequence shown here is derived from an EMBL/GenBank/DDBJ whole genome shotgun (WGS) entry which is preliminary data.</text>
</comment>
<name>A0A133VL64_9EURY</name>
<dbReference type="PANTHER" id="PTHR45947:SF3">
    <property type="entry name" value="SULFOQUINOVOSYL TRANSFERASE SQD2"/>
    <property type="match status" value="1"/>
</dbReference>
<gene>
    <name evidence="3" type="ORF">AKJ52_00785</name>
</gene>
<reference evidence="3 4" key="1">
    <citation type="journal article" date="2016" name="Sci. Rep.">
        <title>Metabolic traits of an uncultured archaeal lineage -MSBL1- from brine pools of the Red Sea.</title>
        <authorList>
            <person name="Mwirichia R."/>
            <person name="Alam I."/>
            <person name="Rashid M."/>
            <person name="Vinu M."/>
            <person name="Ba-Alawi W."/>
            <person name="Anthony Kamau A."/>
            <person name="Kamanda Ngugi D."/>
            <person name="Goker M."/>
            <person name="Klenk H.P."/>
            <person name="Bajic V."/>
            <person name="Stingl U."/>
        </authorList>
    </citation>
    <scope>NUCLEOTIDE SEQUENCE [LARGE SCALE GENOMIC DNA]</scope>
    <source>
        <strain evidence="3">SCGC-AAA382C18</strain>
    </source>
</reference>
<feature type="domain" description="Glycosyl transferase family 1" evidence="1">
    <location>
        <begin position="191"/>
        <end position="359"/>
    </location>
</feature>
<dbReference type="Pfam" id="PF00534">
    <property type="entry name" value="Glycos_transf_1"/>
    <property type="match status" value="1"/>
</dbReference>
<keyword evidence="4" id="KW-1185">Reference proteome</keyword>
<dbReference type="InterPro" id="IPR001296">
    <property type="entry name" value="Glyco_trans_1"/>
</dbReference>
<dbReference type="InterPro" id="IPR028098">
    <property type="entry name" value="Glyco_trans_4-like_N"/>
</dbReference>
<dbReference type="PATRIC" id="fig|1698281.3.peg.661"/>
<evidence type="ECO:0000313" key="4">
    <source>
        <dbReference type="Proteomes" id="UP000070404"/>
    </source>
</evidence>